<dbReference type="InterPro" id="IPR047817">
    <property type="entry name" value="ABC2_TM_bact-type"/>
</dbReference>
<comment type="caution">
    <text evidence="10">The sequence shown here is derived from an EMBL/GenBank/DDBJ whole genome shotgun (WGS) entry which is preliminary data.</text>
</comment>
<reference evidence="10" key="1">
    <citation type="journal article" date="2021" name="PeerJ">
        <title>Extensive microbial diversity within the chicken gut microbiome revealed by metagenomics and culture.</title>
        <authorList>
            <person name="Gilroy R."/>
            <person name="Ravi A."/>
            <person name="Getino M."/>
            <person name="Pursley I."/>
            <person name="Horton D.L."/>
            <person name="Alikhan N.F."/>
            <person name="Baker D."/>
            <person name="Gharbi K."/>
            <person name="Hall N."/>
            <person name="Watson M."/>
            <person name="Adriaenssens E.M."/>
            <person name="Foster-Nyarko E."/>
            <person name="Jarju S."/>
            <person name="Secka A."/>
            <person name="Antonio M."/>
            <person name="Oren A."/>
            <person name="Chaudhuri R.R."/>
            <person name="La Ragione R."/>
            <person name="Hildebrand F."/>
            <person name="Pallen M.J."/>
        </authorList>
    </citation>
    <scope>NUCLEOTIDE SEQUENCE</scope>
    <source>
        <strain evidence="10">CHK174-6876</strain>
    </source>
</reference>
<proteinExistence type="inferred from homology"/>
<keyword evidence="4" id="KW-1003">Cell membrane</keyword>
<keyword evidence="3" id="KW-0813">Transport</keyword>
<comment type="subcellular location">
    <subcellularLocation>
        <location evidence="1">Cell membrane</location>
        <topology evidence="1">Multi-pass membrane protein</topology>
    </subcellularLocation>
</comment>
<evidence type="ECO:0000313" key="11">
    <source>
        <dbReference type="Proteomes" id="UP000707535"/>
    </source>
</evidence>
<feature type="transmembrane region" description="Helical" evidence="8">
    <location>
        <begin position="355"/>
        <end position="375"/>
    </location>
</feature>
<keyword evidence="5 8" id="KW-0812">Transmembrane</keyword>
<evidence type="ECO:0000256" key="3">
    <source>
        <dbReference type="ARBA" id="ARBA00022448"/>
    </source>
</evidence>
<evidence type="ECO:0000256" key="5">
    <source>
        <dbReference type="ARBA" id="ARBA00022692"/>
    </source>
</evidence>
<dbReference type="InterPro" id="IPR051449">
    <property type="entry name" value="ABC-2_transporter_component"/>
</dbReference>
<dbReference type="GO" id="GO:0140359">
    <property type="term" value="F:ABC-type transporter activity"/>
    <property type="evidence" value="ECO:0007669"/>
    <property type="project" value="InterPro"/>
</dbReference>
<dbReference type="PANTHER" id="PTHR30294">
    <property type="entry name" value="MEMBRANE COMPONENT OF ABC TRANSPORTER YHHJ-RELATED"/>
    <property type="match status" value="1"/>
</dbReference>
<dbReference type="EMBL" id="DYXG01000041">
    <property type="protein sequence ID" value="HJE96941.1"/>
    <property type="molecule type" value="Genomic_DNA"/>
</dbReference>
<dbReference type="AlphaFoldDB" id="A0A921F8L9"/>
<feature type="transmembrane region" description="Helical" evidence="8">
    <location>
        <begin position="231"/>
        <end position="258"/>
    </location>
</feature>
<organism evidence="10 11">
    <name type="scientific">Ligilactobacillus acidipiscis</name>
    <dbReference type="NCBI Taxonomy" id="89059"/>
    <lineage>
        <taxon>Bacteria</taxon>
        <taxon>Bacillati</taxon>
        <taxon>Bacillota</taxon>
        <taxon>Bacilli</taxon>
        <taxon>Lactobacillales</taxon>
        <taxon>Lactobacillaceae</taxon>
        <taxon>Ligilactobacillus</taxon>
    </lineage>
</organism>
<keyword evidence="6 8" id="KW-1133">Transmembrane helix</keyword>
<name>A0A921F8L9_9LACO</name>
<evidence type="ECO:0000256" key="4">
    <source>
        <dbReference type="ARBA" id="ARBA00022475"/>
    </source>
</evidence>
<feature type="transmembrane region" description="Helical" evidence="8">
    <location>
        <begin position="188"/>
        <end position="210"/>
    </location>
</feature>
<dbReference type="PROSITE" id="PS51012">
    <property type="entry name" value="ABC_TM2"/>
    <property type="match status" value="1"/>
</dbReference>
<reference evidence="10" key="2">
    <citation type="submission" date="2021-09" db="EMBL/GenBank/DDBJ databases">
        <authorList>
            <person name="Gilroy R."/>
        </authorList>
    </citation>
    <scope>NUCLEOTIDE SEQUENCE</scope>
    <source>
        <strain evidence="10">CHK174-6876</strain>
    </source>
</reference>
<protein>
    <submittedName>
        <fullName evidence="10">ABC transporter permease</fullName>
    </submittedName>
</protein>
<dbReference type="GO" id="GO:0005886">
    <property type="term" value="C:plasma membrane"/>
    <property type="evidence" value="ECO:0007669"/>
    <property type="project" value="UniProtKB-SubCell"/>
</dbReference>
<dbReference type="Proteomes" id="UP000707535">
    <property type="component" value="Unassembled WGS sequence"/>
</dbReference>
<dbReference type="PANTHER" id="PTHR30294:SF38">
    <property type="entry name" value="TRANSPORT PERMEASE PROTEIN"/>
    <property type="match status" value="1"/>
</dbReference>
<feature type="transmembrane region" description="Helical" evidence="8">
    <location>
        <begin position="21"/>
        <end position="39"/>
    </location>
</feature>
<gene>
    <name evidence="10" type="ORF">K8V00_04905</name>
</gene>
<dbReference type="InterPro" id="IPR013525">
    <property type="entry name" value="ABC2_TM"/>
</dbReference>
<evidence type="ECO:0000256" key="2">
    <source>
        <dbReference type="ARBA" id="ARBA00007783"/>
    </source>
</evidence>
<evidence type="ECO:0000259" key="9">
    <source>
        <dbReference type="PROSITE" id="PS51012"/>
    </source>
</evidence>
<evidence type="ECO:0000313" key="10">
    <source>
        <dbReference type="EMBL" id="HJE96941.1"/>
    </source>
</evidence>
<feature type="transmembrane region" description="Helical" evidence="8">
    <location>
        <begin position="300"/>
        <end position="317"/>
    </location>
</feature>
<evidence type="ECO:0000256" key="8">
    <source>
        <dbReference type="SAM" id="Phobius"/>
    </source>
</evidence>
<sequence length="381" mass="42575">MRIWAIMERLFKELLRDKRTLVLILGGPVIVLLLLNVLFSVNMTTNVRIATVNVNSNVREELADVKHIHVNKYKNMTTAKNALENDKTDTIIKQKDNKYNVTYANTDSSKTGAVKQALKAVLIKEQIKTLATANTKMAAQLKQISKSLPAAAQQQLPTGKQQPKNNQKAAISNHYWYGDSDTNFFDKIVPIILSFFVFLFVFLISGLALLKERTSGTLDRLLATPVKRRDIVFGYMGSYGVLAIIQTLIIILVAIWLLKVYIVGSVWAVIFINILVALVALAFGILLSTFAESEFQMIQFIPLIIVPQLLFSGLIPLNTLPNWAQAFAAIMPLKYAGDAQSSIILYGQSITTEGWNISVLFLFLIVLTIINVLGLKRYRKA</sequence>
<evidence type="ECO:0000256" key="1">
    <source>
        <dbReference type="ARBA" id="ARBA00004651"/>
    </source>
</evidence>
<evidence type="ECO:0000256" key="6">
    <source>
        <dbReference type="ARBA" id="ARBA00022989"/>
    </source>
</evidence>
<accession>A0A921F8L9</accession>
<feature type="domain" description="ABC transmembrane type-2" evidence="9">
    <location>
        <begin position="138"/>
        <end position="378"/>
    </location>
</feature>
<evidence type="ECO:0000256" key="7">
    <source>
        <dbReference type="ARBA" id="ARBA00023136"/>
    </source>
</evidence>
<feature type="transmembrane region" description="Helical" evidence="8">
    <location>
        <begin position="264"/>
        <end position="288"/>
    </location>
</feature>
<dbReference type="Pfam" id="PF12698">
    <property type="entry name" value="ABC2_membrane_3"/>
    <property type="match status" value="1"/>
</dbReference>
<keyword evidence="7 8" id="KW-0472">Membrane</keyword>
<comment type="similarity">
    <text evidence="2">Belongs to the ABC-2 integral membrane protein family.</text>
</comment>